<evidence type="ECO:0000313" key="5">
    <source>
        <dbReference type="Proteomes" id="UP001152607"/>
    </source>
</evidence>
<dbReference type="PANTHER" id="PTHR34315:SF1">
    <property type="entry name" value="INTRADIOL RING-CLEAVAGE DIOXYGENASES DOMAIN-CONTAINING PROTEIN-RELATED"/>
    <property type="match status" value="1"/>
</dbReference>
<dbReference type="GO" id="GO:0008199">
    <property type="term" value="F:ferric iron binding"/>
    <property type="evidence" value="ECO:0007669"/>
    <property type="project" value="InterPro"/>
</dbReference>
<feature type="signal peptide" evidence="2">
    <location>
        <begin position="1"/>
        <end position="21"/>
    </location>
</feature>
<organism evidence="4 5">
    <name type="scientific">Periconia digitata</name>
    <dbReference type="NCBI Taxonomy" id="1303443"/>
    <lineage>
        <taxon>Eukaryota</taxon>
        <taxon>Fungi</taxon>
        <taxon>Dikarya</taxon>
        <taxon>Ascomycota</taxon>
        <taxon>Pezizomycotina</taxon>
        <taxon>Dothideomycetes</taxon>
        <taxon>Pleosporomycetidae</taxon>
        <taxon>Pleosporales</taxon>
        <taxon>Massarineae</taxon>
        <taxon>Periconiaceae</taxon>
        <taxon>Periconia</taxon>
    </lineage>
</organism>
<name>A0A9W4XPN1_9PLEO</name>
<dbReference type="SUPFAM" id="SSF49482">
    <property type="entry name" value="Aromatic compound dioxygenase"/>
    <property type="match status" value="1"/>
</dbReference>
<dbReference type="Proteomes" id="UP001152607">
    <property type="component" value="Unassembled WGS sequence"/>
</dbReference>
<dbReference type="OrthoDB" id="121380at2759"/>
<evidence type="ECO:0000256" key="2">
    <source>
        <dbReference type="SAM" id="SignalP"/>
    </source>
</evidence>
<dbReference type="EMBL" id="CAOQHR010000006">
    <property type="protein sequence ID" value="CAI6336170.1"/>
    <property type="molecule type" value="Genomic_DNA"/>
</dbReference>
<dbReference type="PANTHER" id="PTHR34315">
    <property type="match status" value="1"/>
</dbReference>
<keyword evidence="2" id="KW-0732">Signal</keyword>
<evidence type="ECO:0000313" key="4">
    <source>
        <dbReference type="EMBL" id="CAI6336170.1"/>
    </source>
</evidence>
<evidence type="ECO:0000256" key="1">
    <source>
        <dbReference type="SAM" id="MobiDB-lite"/>
    </source>
</evidence>
<dbReference type="CDD" id="cd03457">
    <property type="entry name" value="intradiol_dioxygenase_like"/>
    <property type="match status" value="1"/>
</dbReference>
<feature type="chain" id="PRO_5040875919" description="Intradiol ring-cleavage dioxygenases domain-containing protein" evidence="2">
    <location>
        <begin position="22"/>
        <end position="385"/>
    </location>
</feature>
<reference evidence="4" key="1">
    <citation type="submission" date="2023-01" db="EMBL/GenBank/DDBJ databases">
        <authorList>
            <person name="Van Ghelder C."/>
            <person name="Rancurel C."/>
        </authorList>
    </citation>
    <scope>NUCLEOTIDE SEQUENCE</scope>
    <source>
        <strain evidence="4">CNCM I-4278</strain>
    </source>
</reference>
<protein>
    <recommendedName>
        <fullName evidence="3">Intradiol ring-cleavage dioxygenases domain-containing protein</fullName>
    </recommendedName>
</protein>
<dbReference type="AlphaFoldDB" id="A0A9W4XPN1"/>
<sequence>MKSTIVSAVLASLLLVQQSVAHPGQSAAEAQAEIRERAEYMSKAAPHKRSLAHCAAKLKARNLDAARRAAKVEALREKRAITQNKPFLRARDFEDVLNTDHHSNLTVTPESDPSELFTGNASCILTPETTEGPYWVQGELIRQDIVDGEAGVPMTLDVQVVDVNTCEPVPQVFTEIWHCNSTGVYGGVVANGNGNTDDEANLDNTMLRGVQLTDKDGVVSFDTLFPGHYTGRATHIHVMTHVGAQQLPNNTVAGGNITHVGQIFFDQDLITLAEQQEPYLTNTQTLTTNADDFIMAEEAENVDPVVDYVLLGDDISQGIFAWIAFGMDATANQSVTPAVYYTENGGVKNPNGVSGPPGGAAPSGFMPSGAMPSGTAIPSAALESS</sequence>
<dbReference type="InterPro" id="IPR000627">
    <property type="entry name" value="Intradiol_dOase_C"/>
</dbReference>
<dbReference type="Pfam" id="PF00775">
    <property type="entry name" value="Dioxygenase_C"/>
    <property type="match status" value="1"/>
</dbReference>
<comment type="caution">
    <text evidence="4">The sequence shown here is derived from an EMBL/GenBank/DDBJ whole genome shotgun (WGS) entry which is preliminary data.</text>
</comment>
<feature type="domain" description="Intradiol ring-cleavage dioxygenases" evidence="3">
    <location>
        <begin position="138"/>
        <end position="233"/>
    </location>
</feature>
<dbReference type="InterPro" id="IPR015889">
    <property type="entry name" value="Intradiol_dOase_core"/>
</dbReference>
<evidence type="ECO:0000259" key="3">
    <source>
        <dbReference type="Pfam" id="PF00775"/>
    </source>
</evidence>
<dbReference type="Gene3D" id="2.60.130.10">
    <property type="entry name" value="Aromatic compound dioxygenase"/>
    <property type="match status" value="1"/>
</dbReference>
<keyword evidence="5" id="KW-1185">Reference proteome</keyword>
<proteinExistence type="predicted"/>
<dbReference type="GO" id="GO:0016702">
    <property type="term" value="F:oxidoreductase activity, acting on single donors with incorporation of molecular oxygen, incorporation of two atoms of oxygen"/>
    <property type="evidence" value="ECO:0007669"/>
    <property type="project" value="InterPro"/>
</dbReference>
<feature type="region of interest" description="Disordered" evidence="1">
    <location>
        <begin position="351"/>
        <end position="385"/>
    </location>
</feature>
<feature type="compositionally biased region" description="Low complexity" evidence="1">
    <location>
        <begin position="351"/>
        <end position="370"/>
    </location>
</feature>
<accession>A0A9W4XPN1</accession>
<gene>
    <name evidence="4" type="ORF">PDIGIT_LOCUS9262</name>
</gene>